<evidence type="ECO:0000256" key="2">
    <source>
        <dbReference type="ARBA" id="ARBA00022898"/>
    </source>
</evidence>
<proteinExistence type="predicted"/>
<dbReference type="InterPro" id="IPR009006">
    <property type="entry name" value="Ala_racemase/Decarboxylase_C"/>
</dbReference>
<dbReference type="Gene3D" id="2.40.37.10">
    <property type="entry name" value="Lyase, Ornithine Decarboxylase, Chain A, domain 1"/>
    <property type="match status" value="1"/>
</dbReference>
<dbReference type="NCBIfam" id="TIGR03099">
    <property type="entry name" value="dCO2ase_PEP1"/>
    <property type="match status" value="1"/>
</dbReference>
<dbReference type="PROSITE" id="PS00879">
    <property type="entry name" value="ODR_DC_2_2"/>
    <property type="match status" value="1"/>
</dbReference>
<protein>
    <submittedName>
        <fullName evidence="4">Pyridoxal-dependent decarboxylase, exosortase A system-associated</fullName>
    </submittedName>
</protein>
<comment type="cofactor">
    <cofactor evidence="1">
        <name>pyridoxal 5'-phosphate</name>
        <dbReference type="ChEBI" id="CHEBI:597326"/>
    </cofactor>
</comment>
<dbReference type="PANTHER" id="PTHR43727:SF2">
    <property type="entry name" value="GROUP IV DECARBOXYLASE"/>
    <property type="match status" value="1"/>
</dbReference>
<dbReference type="EMBL" id="JAERSG010000003">
    <property type="protein sequence ID" value="MBL0748523.1"/>
    <property type="molecule type" value="Genomic_DNA"/>
</dbReference>
<reference evidence="4 5" key="1">
    <citation type="submission" date="2021-01" db="EMBL/GenBank/DDBJ databases">
        <title>Genome seq and assembly of Nocardiodes sp. G10.</title>
        <authorList>
            <person name="Chhetri G."/>
        </authorList>
    </citation>
    <scope>NUCLEOTIDE SEQUENCE [LARGE SCALE GENOMIC DNA]</scope>
    <source>
        <strain evidence="4 5">G10</strain>
    </source>
</reference>
<organism evidence="4 5">
    <name type="scientific">Nocardioides baculatus</name>
    <dbReference type="NCBI Taxonomy" id="2801337"/>
    <lineage>
        <taxon>Bacteria</taxon>
        <taxon>Bacillati</taxon>
        <taxon>Actinomycetota</taxon>
        <taxon>Actinomycetes</taxon>
        <taxon>Propionibacteriales</taxon>
        <taxon>Nocardioidaceae</taxon>
        <taxon>Nocardioides</taxon>
    </lineage>
</organism>
<dbReference type="SUPFAM" id="SSF50621">
    <property type="entry name" value="Alanine racemase C-terminal domain-like"/>
    <property type="match status" value="1"/>
</dbReference>
<dbReference type="InterPro" id="IPR000183">
    <property type="entry name" value="Orn/DAP/Arg_de-COase"/>
</dbReference>
<name>A0ABS1LAG8_9ACTN</name>
<dbReference type="RefSeq" id="WP_201936922.1">
    <property type="nucleotide sequence ID" value="NZ_JAERSG010000003.1"/>
</dbReference>
<dbReference type="PANTHER" id="PTHR43727">
    <property type="entry name" value="DIAMINOPIMELATE DECARBOXYLASE"/>
    <property type="match status" value="1"/>
</dbReference>
<accession>A0ABS1LAG8</accession>
<dbReference type="Pfam" id="PF02784">
    <property type="entry name" value="Orn_Arg_deC_N"/>
    <property type="match status" value="1"/>
</dbReference>
<dbReference type="InterPro" id="IPR017530">
    <property type="entry name" value="DCO2ase_PEP1"/>
</dbReference>
<dbReference type="InterPro" id="IPR022644">
    <property type="entry name" value="De-COase2_N"/>
</dbReference>
<feature type="domain" description="Orn/DAP/Arg decarboxylase 2 N-terminal" evidence="3">
    <location>
        <begin position="44"/>
        <end position="290"/>
    </location>
</feature>
<dbReference type="SUPFAM" id="SSF51419">
    <property type="entry name" value="PLP-binding barrel"/>
    <property type="match status" value="1"/>
</dbReference>
<sequence length="408" mass="43254">MRAEHHVATFGADGGELVVGGVPLRRLADRVGSTPFFAYDRSLLDRRLDELRAALPGRLQLGYAVKANPMPAVVQHVARRVDWLDVASAHEMQVALDTGTATARVSFAGPGKTTTELVQAVAAGVLVEVESVGELDRLVLAGERVGVRPRAALRVNPDFAVRGSGMRMGGGPQQFGIDAEEVPGVLSDAADRDVDLLGFHVFAGSQNLSADLLVTAHTHTVELLLRLADKATQPVTYLNLGGGIGIPYFEKDEPVDLARVGAHLADLLSAEVAPALPDADVVLELGRYVVGECGVYVSRVVDVKRSRGQRYVVVDGGLHHHLAATGNFGQVIRRNYPLVVGDRLDPGAREPAHVVGCLCTPLDLLGSDVELPEVEVDDLVVVFQSGAYGATASPADFLGHPPAREVLV</sequence>
<dbReference type="PRINTS" id="PR01179">
    <property type="entry name" value="ODADCRBXLASE"/>
</dbReference>
<evidence type="ECO:0000259" key="3">
    <source>
        <dbReference type="Pfam" id="PF02784"/>
    </source>
</evidence>
<dbReference type="Gene3D" id="3.20.20.10">
    <property type="entry name" value="Alanine racemase"/>
    <property type="match status" value="1"/>
</dbReference>
<dbReference type="Proteomes" id="UP000636918">
    <property type="component" value="Unassembled WGS sequence"/>
</dbReference>
<comment type="caution">
    <text evidence="4">The sequence shown here is derived from an EMBL/GenBank/DDBJ whole genome shotgun (WGS) entry which is preliminary data.</text>
</comment>
<dbReference type="InterPro" id="IPR022657">
    <property type="entry name" value="De-COase2_CS"/>
</dbReference>
<evidence type="ECO:0000313" key="5">
    <source>
        <dbReference type="Proteomes" id="UP000636918"/>
    </source>
</evidence>
<evidence type="ECO:0000256" key="1">
    <source>
        <dbReference type="ARBA" id="ARBA00001933"/>
    </source>
</evidence>
<dbReference type="InterPro" id="IPR029066">
    <property type="entry name" value="PLP-binding_barrel"/>
</dbReference>
<keyword evidence="5" id="KW-1185">Reference proteome</keyword>
<evidence type="ECO:0000313" key="4">
    <source>
        <dbReference type="EMBL" id="MBL0748523.1"/>
    </source>
</evidence>
<keyword evidence="2" id="KW-0663">Pyridoxal phosphate</keyword>
<gene>
    <name evidence="4" type="ORF">JI751_12960</name>
</gene>